<proteinExistence type="predicted"/>
<sequence>MKRQSIEFVEARKPIRERVTKFGGQPVWLTEAQWPLSAASGRPMRFICQIAVSPELFGATSARMAYVFMTDDEAYVDGTWEPDGGENAVILQPGSTALPVEPLTEGPTLYRMVKKFFRTQLVPEPCEFAVQGPVTQDPAYVPESVRAAWPPEQWEAYANALDGNKIGGTPIFVQGDEFPGPGSWQLLLELDSTGVPFFVNFGDAGVGYAFLSDDGGTGKFLWQSA</sequence>
<reference evidence="1 2" key="1">
    <citation type="journal article" date="2008" name="Int. J. Syst. Evol. Microbiol.">
        <title>Description of Roseateles aquatilis sp. nov. and Roseateles terrae sp. nov., in the class Betaproteobacteria, and emended description of the genus Roseateles.</title>
        <authorList>
            <person name="Gomila M."/>
            <person name="Bowien B."/>
            <person name="Falsen E."/>
            <person name="Moore E.R."/>
            <person name="Lalucat J."/>
        </authorList>
    </citation>
    <scope>NUCLEOTIDE SEQUENCE [LARGE SCALE GENOMIC DNA]</scope>
    <source>
        <strain evidence="1 2">CCUG 48205</strain>
    </source>
</reference>
<evidence type="ECO:0008006" key="3">
    <source>
        <dbReference type="Google" id="ProtNLM"/>
    </source>
</evidence>
<dbReference type="InterPro" id="IPR015315">
    <property type="entry name" value="DUF1963"/>
</dbReference>
<organism evidence="1 2">
    <name type="scientific">Roseateles aquatilis</name>
    <dbReference type="NCBI Taxonomy" id="431061"/>
    <lineage>
        <taxon>Bacteria</taxon>
        <taxon>Pseudomonadati</taxon>
        <taxon>Pseudomonadota</taxon>
        <taxon>Betaproteobacteria</taxon>
        <taxon>Burkholderiales</taxon>
        <taxon>Sphaerotilaceae</taxon>
        <taxon>Roseateles</taxon>
    </lineage>
</organism>
<dbReference type="SUPFAM" id="SSF103032">
    <property type="entry name" value="Hypothetical protein YwqG"/>
    <property type="match status" value="1"/>
</dbReference>
<dbReference type="EMBL" id="NIOF01000019">
    <property type="protein sequence ID" value="OWQ83811.1"/>
    <property type="molecule type" value="Genomic_DNA"/>
</dbReference>
<dbReference type="AlphaFoldDB" id="A0A246IU99"/>
<evidence type="ECO:0000313" key="1">
    <source>
        <dbReference type="EMBL" id="OWQ83811.1"/>
    </source>
</evidence>
<dbReference type="InterPro" id="IPR035948">
    <property type="entry name" value="YwqG-like_sf"/>
</dbReference>
<comment type="caution">
    <text evidence="1">The sequence shown here is derived from an EMBL/GenBank/DDBJ whole genome shotgun (WGS) entry which is preliminary data.</text>
</comment>
<keyword evidence="2" id="KW-1185">Reference proteome</keyword>
<gene>
    <name evidence="1" type="ORF">CDN99_25435</name>
</gene>
<dbReference type="Pfam" id="PF09234">
    <property type="entry name" value="DUF1963"/>
    <property type="match status" value="1"/>
</dbReference>
<protein>
    <recommendedName>
        <fullName evidence="3">DUF1963 domain-containing protein</fullName>
    </recommendedName>
</protein>
<evidence type="ECO:0000313" key="2">
    <source>
        <dbReference type="Proteomes" id="UP000197468"/>
    </source>
</evidence>
<dbReference type="Proteomes" id="UP000197468">
    <property type="component" value="Unassembled WGS sequence"/>
</dbReference>
<dbReference type="Gene3D" id="2.30.320.10">
    <property type="entry name" value="YwqG-like"/>
    <property type="match status" value="1"/>
</dbReference>
<name>A0A246IU99_9BURK</name>
<dbReference type="RefSeq" id="WP_088388096.1">
    <property type="nucleotide sequence ID" value="NZ_NIOF01000019.1"/>
</dbReference>
<accession>A0A246IU99</accession>
<dbReference type="OrthoDB" id="253985at2"/>